<dbReference type="AlphaFoldDB" id="A0A6C0JQ89"/>
<feature type="region of interest" description="Disordered" evidence="1">
    <location>
        <begin position="431"/>
        <end position="497"/>
    </location>
</feature>
<evidence type="ECO:0000256" key="1">
    <source>
        <dbReference type="SAM" id="MobiDB-lite"/>
    </source>
</evidence>
<dbReference type="EMBL" id="MN740670">
    <property type="protein sequence ID" value="QHU06976.1"/>
    <property type="molecule type" value="Genomic_DNA"/>
</dbReference>
<reference evidence="2" key="1">
    <citation type="journal article" date="2020" name="Nature">
        <title>Giant virus diversity and host interactions through global metagenomics.</title>
        <authorList>
            <person name="Schulz F."/>
            <person name="Roux S."/>
            <person name="Paez-Espino D."/>
            <person name="Jungbluth S."/>
            <person name="Walsh D.A."/>
            <person name="Denef V.J."/>
            <person name="McMahon K.D."/>
            <person name="Konstantinidis K.T."/>
            <person name="Eloe-Fadrosh E.A."/>
            <person name="Kyrpides N.C."/>
            <person name="Woyke T."/>
        </authorList>
    </citation>
    <scope>NUCLEOTIDE SEQUENCE</scope>
    <source>
        <strain evidence="2">GVMAG-S-1038524-41</strain>
    </source>
</reference>
<feature type="compositionally biased region" description="Basic residues" evidence="1">
    <location>
        <begin position="441"/>
        <end position="475"/>
    </location>
</feature>
<accession>A0A6C0JQ89</accession>
<feature type="compositionally biased region" description="Basic residues" evidence="1">
    <location>
        <begin position="488"/>
        <end position="497"/>
    </location>
</feature>
<proteinExistence type="predicted"/>
<sequence>MPKLSYSRLYEEAIDNIMATRKIEKLDNALWEPYHNAKAKCSKSIARGIKILLLNAPCNGFGDLIFALKLSKYLVEWYGAQVTLATTFEKGLLNLGADPKYVVGLVGGNRSQCRRFAKLKLNKSVPKQDLILVAPIQIDFGPSISDVKKMIPYANRWNTFSFSEYNDSINKNFTFNTGVGGDRDGVLLTKPTKTRGKPKGLKNPYAVIYVAGSLSGVEKCIVSFVEMIAKKYYKKHRKLDVVIPPWFVKENVDKQLRSKVAKYYPNISIVQKDKQPIEISEGYDNDNTLTFRCDILPVPNKLMMQLMSNSIDDILLTGDQSITDALSCCSKKNIFYQIAPWKSDLGKNLAKELPNIYLKKVSTSCGTLKAISYKSNYAKFVKKWDFRYRARGKLDAIVLSALAIKNDDDIAKLTNLIASMKTLPGIKRKVGHEEEYSPSPVKKKRSIKRSRRRRSNKRSRRHRSNKKSRRRRSNKKCLYGVKKDGNCRKKPGPKKWK</sequence>
<name>A0A6C0JQ89_9ZZZZ</name>
<protein>
    <submittedName>
        <fullName evidence="2">Uncharacterized protein</fullName>
    </submittedName>
</protein>
<organism evidence="2">
    <name type="scientific">viral metagenome</name>
    <dbReference type="NCBI Taxonomy" id="1070528"/>
    <lineage>
        <taxon>unclassified sequences</taxon>
        <taxon>metagenomes</taxon>
        <taxon>organismal metagenomes</taxon>
    </lineage>
</organism>
<evidence type="ECO:0000313" key="2">
    <source>
        <dbReference type="EMBL" id="QHU06976.1"/>
    </source>
</evidence>